<reference evidence="2 3" key="1">
    <citation type="submission" date="2024-07" db="EMBL/GenBank/DDBJ databases">
        <title>Chromosome-level genome assembly of the water stick insect Ranatra chinensis (Heteroptera: Nepidae).</title>
        <authorList>
            <person name="Liu X."/>
        </authorList>
    </citation>
    <scope>NUCLEOTIDE SEQUENCE [LARGE SCALE GENOMIC DNA]</scope>
    <source>
        <strain evidence="2">Cailab_2021Rc</strain>
        <tissue evidence="2">Muscle</tissue>
    </source>
</reference>
<dbReference type="EMBL" id="JBFDAA010000011">
    <property type="protein sequence ID" value="KAL1123975.1"/>
    <property type="molecule type" value="Genomic_DNA"/>
</dbReference>
<proteinExistence type="inferred from homology"/>
<dbReference type="Proteomes" id="UP001558652">
    <property type="component" value="Unassembled WGS sequence"/>
</dbReference>
<comment type="caution">
    <text evidence="2">The sequence shown here is derived from an EMBL/GenBank/DDBJ whole genome shotgun (WGS) entry which is preliminary data.</text>
</comment>
<dbReference type="PANTHER" id="PTHR48228:SF5">
    <property type="entry name" value="ALPHA-METHYLACYL-COA RACEMASE"/>
    <property type="match status" value="1"/>
</dbReference>
<accession>A0ABD0Y9E6</accession>
<protein>
    <recommendedName>
        <fullName evidence="4">Alpha-methylacyl-CoA racemase</fullName>
    </recommendedName>
</protein>
<evidence type="ECO:0000313" key="3">
    <source>
        <dbReference type="Proteomes" id="UP001558652"/>
    </source>
</evidence>
<dbReference type="Pfam" id="PF02515">
    <property type="entry name" value="CoA_transf_3"/>
    <property type="match status" value="1"/>
</dbReference>
<evidence type="ECO:0008006" key="4">
    <source>
        <dbReference type="Google" id="ProtNLM"/>
    </source>
</evidence>
<sequence length="296" mass="32102">MALKGVRVMEFAGLAPAPYCGMVLADFGASVVRIDKAHDTAADVDCLGNGKSSIAIDLKHPKGIDIVKRLTKKSDVLIECYRPGVMEKLGIGPKVLMSENERLIYARLSGFGQTGPLAKKAGHDINFISVSGLLSSLKWSGTESPVPPLNLAGDFGGGGLMCALGIVMALYERTCSGRGQLIDCDMTSGSAYLASWLFRSRCLPIWESPPGHNFLDGGYHAYNVYKTKDDLWMSVGALEPKFYMNFLTGIGLSPDLIPESNDEAKKVIGDIFKQKTQDEWCKVYPSSNCCLPNCFK</sequence>
<name>A0ABD0Y9E6_9HEMI</name>
<gene>
    <name evidence="2" type="ORF">AAG570_001745</name>
</gene>
<dbReference type="InterPro" id="IPR050509">
    <property type="entry name" value="CoA-transferase_III"/>
</dbReference>
<keyword evidence="3" id="KW-1185">Reference proteome</keyword>
<organism evidence="2 3">
    <name type="scientific">Ranatra chinensis</name>
    <dbReference type="NCBI Taxonomy" id="642074"/>
    <lineage>
        <taxon>Eukaryota</taxon>
        <taxon>Metazoa</taxon>
        <taxon>Ecdysozoa</taxon>
        <taxon>Arthropoda</taxon>
        <taxon>Hexapoda</taxon>
        <taxon>Insecta</taxon>
        <taxon>Pterygota</taxon>
        <taxon>Neoptera</taxon>
        <taxon>Paraneoptera</taxon>
        <taxon>Hemiptera</taxon>
        <taxon>Heteroptera</taxon>
        <taxon>Panheteroptera</taxon>
        <taxon>Nepomorpha</taxon>
        <taxon>Nepidae</taxon>
        <taxon>Ranatrinae</taxon>
        <taxon>Ranatra</taxon>
    </lineage>
</organism>
<dbReference type="Gene3D" id="3.40.50.10540">
    <property type="entry name" value="Crotonobetainyl-coa:carnitine coa-transferase, domain 1"/>
    <property type="match status" value="1"/>
</dbReference>
<dbReference type="SUPFAM" id="SSF89796">
    <property type="entry name" value="CoA-transferase family III (CaiB/BaiF)"/>
    <property type="match status" value="1"/>
</dbReference>
<evidence type="ECO:0000256" key="1">
    <source>
        <dbReference type="ARBA" id="ARBA00008383"/>
    </source>
</evidence>
<dbReference type="InterPro" id="IPR023606">
    <property type="entry name" value="CoA-Trfase_III_dom_1_sf"/>
</dbReference>
<dbReference type="PANTHER" id="PTHR48228">
    <property type="entry name" value="SUCCINYL-COA--D-CITRAMALATE COA-TRANSFERASE"/>
    <property type="match status" value="1"/>
</dbReference>
<dbReference type="Gene3D" id="3.30.1540.10">
    <property type="entry name" value="formyl-coa transferase, domain 3"/>
    <property type="match status" value="1"/>
</dbReference>
<dbReference type="AlphaFoldDB" id="A0ABD0Y9E6"/>
<dbReference type="InterPro" id="IPR044855">
    <property type="entry name" value="CoA-Trfase_III_dom3_sf"/>
</dbReference>
<dbReference type="InterPro" id="IPR003673">
    <property type="entry name" value="CoA-Trfase_fam_III"/>
</dbReference>
<comment type="similarity">
    <text evidence="1">Belongs to the CoA-transferase III family.</text>
</comment>
<evidence type="ECO:0000313" key="2">
    <source>
        <dbReference type="EMBL" id="KAL1123975.1"/>
    </source>
</evidence>